<dbReference type="PANTHER" id="PTHR20884:SF8">
    <property type="entry name" value="GDP-D-GLUCOSE PHOSPHORYLASE 1"/>
    <property type="match status" value="1"/>
</dbReference>
<evidence type="ECO:0000256" key="9">
    <source>
        <dbReference type="ARBA" id="ARBA00022679"/>
    </source>
</evidence>
<dbReference type="Pfam" id="PF26216">
    <property type="entry name" value="GDPGP1_C"/>
    <property type="match status" value="1"/>
</dbReference>
<protein>
    <recommendedName>
        <fullName evidence="6">GDP-D-glucose phosphorylase 1</fullName>
        <ecNumber evidence="5">2.7.7.78</ecNumber>
    </recommendedName>
</protein>
<comment type="similarity">
    <text evidence="4">Belongs to the GDPGP1 family.</text>
</comment>
<evidence type="ECO:0000256" key="5">
    <source>
        <dbReference type="ARBA" id="ARBA00012507"/>
    </source>
</evidence>
<comment type="function">
    <text evidence="2">Specific and highly efficient GDP-D-glucose phosphorylase regulating the levels of GDP-D-glucose in cells.</text>
</comment>
<evidence type="ECO:0000256" key="2">
    <source>
        <dbReference type="ARBA" id="ARBA00003049"/>
    </source>
</evidence>
<gene>
    <name evidence="15" type="ORF">HF521_001485</name>
</gene>
<dbReference type="GO" id="GO:0005737">
    <property type="term" value="C:cytoplasm"/>
    <property type="evidence" value="ECO:0007669"/>
    <property type="project" value="UniProtKB-SubCell"/>
</dbReference>
<accession>A0A8T0B6I5</accession>
<evidence type="ECO:0000256" key="3">
    <source>
        <dbReference type="ARBA" id="ARBA00004496"/>
    </source>
</evidence>
<feature type="domain" description="GDPGP1-like C-terminal" evidence="13">
    <location>
        <begin position="209"/>
        <end position="356"/>
    </location>
</feature>
<dbReference type="EC" id="2.7.7.78" evidence="5"/>
<evidence type="ECO:0000313" key="16">
    <source>
        <dbReference type="Proteomes" id="UP000606274"/>
    </source>
</evidence>
<dbReference type="Pfam" id="PF26217">
    <property type="entry name" value="GDPGP1_N"/>
    <property type="match status" value="1"/>
</dbReference>
<evidence type="ECO:0000256" key="6">
    <source>
        <dbReference type="ARBA" id="ARBA00018857"/>
    </source>
</evidence>
<evidence type="ECO:0000256" key="12">
    <source>
        <dbReference type="ARBA" id="ARBA00022801"/>
    </source>
</evidence>
<dbReference type="EMBL" id="JABFDY010000010">
    <property type="protein sequence ID" value="KAF7702202.1"/>
    <property type="molecule type" value="Genomic_DNA"/>
</dbReference>
<sequence length="363" mass="41040">MEGQQHIFTYTDKDFVYDVSRLDGETPAASRFDVALKSGWEEKMSCGLFRYNLGDLETRVLAGKCGYVAQLNIQRGIERRKPQDITSIRQQFDPKQFHFNQINSAEILFGMHKAGVTSSPRTSAQNGTCATCVVIINVSPLEFGHCLLLPEPSRCHPQILTPLALQIGIDSMFLSADLGYRVGFNSLGAFASVNHLHLHGYYLNHSLRVERARTEPILPTKSFYRLIDFPKAFMFYTDGQEDTCALAATICKLTDHLVERNIAHNVYMTRGSHPDYKHTSEPSVRFGLRVYIWPRVSCFGAKEESAFNVALCELAGHLPFKNSQDYESLDEDEVKAIVQRHLLSDEEFSDLEKQIVITFINSS</sequence>
<evidence type="ECO:0000256" key="10">
    <source>
        <dbReference type="ARBA" id="ARBA00022695"/>
    </source>
</evidence>
<comment type="catalytic activity">
    <reaction evidence="1">
        <text>GDP-alpha-D-glucose + phosphate = alpha-D-glucose 1-phosphate + GDP + H(+)</text>
        <dbReference type="Rhea" id="RHEA:30387"/>
        <dbReference type="ChEBI" id="CHEBI:15378"/>
        <dbReference type="ChEBI" id="CHEBI:43474"/>
        <dbReference type="ChEBI" id="CHEBI:58189"/>
        <dbReference type="ChEBI" id="CHEBI:58601"/>
        <dbReference type="ChEBI" id="CHEBI:62230"/>
        <dbReference type="EC" id="2.7.7.78"/>
    </reaction>
</comment>
<dbReference type="PANTHER" id="PTHR20884">
    <property type="entry name" value="GDP-D-GLUCOSE PHOSPHORYLASE 1"/>
    <property type="match status" value="1"/>
</dbReference>
<name>A0A8T0B6I5_SILME</name>
<dbReference type="InterPro" id="IPR026506">
    <property type="entry name" value="GDPGP"/>
</dbReference>
<evidence type="ECO:0000259" key="13">
    <source>
        <dbReference type="Pfam" id="PF26216"/>
    </source>
</evidence>
<dbReference type="OrthoDB" id="417175at2759"/>
<evidence type="ECO:0000259" key="14">
    <source>
        <dbReference type="Pfam" id="PF26217"/>
    </source>
</evidence>
<evidence type="ECO:0000256" key="8">
    <source>
        <dbReference type="ARBA" id="ARBA00022658"/>
    </source>
</evidence>
<evidence type="ECO:0000256" key="11">
    <source>
        <dbReference type="ARBA" id="ARBA00022741"/>
    </source>
</evidence>
<dbReference type="InterPro" id="IPR058866">
    <property type="entry name" value="GDPGP1_N"/>
</dbReference>
<comment type="subcellular location">
    <subcellularLocation>
        <location evidence="3">Cytoplasm</location>
    </subcellularLocation>
</comment>
<proteinExistence type="inferred from homology"/>
<organism evidence="15 16">
    <name type="scientific">Silurus meridionalis</name>
    <name type="common">Southern catfish</name>
    <name type="synonym">Silurus soldatovi meridionalis</name>
    <dbReference type="NCBI Taxonomy" id="175797"/>
    <lineage>
        <taxon>Eukaryota</taxon>
        <taxon>Metazoa</taxon>
        <taxon>Chordata</taxon>
        <taxon>Craniata</taxon>
        <taxon>Vertebrata</taxon>
        <taxon>Euteleostomi</taxon>
        <taxon>Actinopterygii</taxon>
        <taxon>Neopterygii</taxon>
        <taxon>Teleostei</taxon>
        <taxon>Ostariophysi</taxon>
        <taxon>Siluriformes</taxon>
        <taxon>Siluridae</taxon>
        <taxon>Silurus</taxon>
    </lineage>
</organism>
<dbReference type="AlphaFoldDB" id="A0A8T0B6I5"/>
<dbReference type="GO" id="GO:0080048">
    <property type="term" value="F:GDP-D-glucose phosphorylase activity"/>
    <property type="evidence" value="ECO:0007669"/>
    <property type="project" value="UniProtKB-EC"/>
</dbReference>
<dbReference type="GO" id="GO:0000166">
    <property type="term" value="F:nucleotide binding"/>
    <property type="evidence" value="ECO:0007669"/>
    <property type="project" value="UniProtKB-KW"/>
</dbReference>
<dbReference type="Proteomes" id="UP000606274">
    <property type="component" value="Unassembled WGS sequence"/>
</dbReference>
<keyword evidence="9" id="KW-0808">Transferase</keyword>
<evidence type="ECO:0000313" key="15">
    <source>
        <dbReference type="EMBL" id="KAF7702202.1"/>
    </source>
</evidence>
<keyword evidence="12" id="KW-0378">Hydrolase</keyword>
<feature type="domain" description="GDPGP1-like N-terminal" evidence="14">
    <location>
        <begin position="31"/>
        <end position="201"/>
    </location>
</feature>
<dbReference type="GO" id="GO:0006006">
    <property type="term" value="P:glucose metabolic process"/>
    <property type="evidence" value="ECO:0007669"/>
    <property type="project" value="TreeGrafter"/>
</dbReference>
<keyword evidence="16" id="KW-1185">Reference proteome</keyword>
<evidence type="ECO:0000256" key="7">
    <source>
        <dbReference type="ARBA" id="ARBA00022490"/>
    </source>
</evidence>
<evidence type="ECO:0000256" key="4">
    <source>
        <dbReference type="ARBA" id="ARBA00006451"/>
    </source>
</evidence>
<keyword evidence="10" id="KW-0548">Nucleotidyltransferase</keyword>
<dbReference type="GO" id="GO:0016787">
    <property type="term" value="F:hydrolase activity"/>
    <property type="evidence" value="ECO:0007669"/>
    <property type="project" value="UniProtKB-KW"/>
</dbReference>
<keyword evidence="8" id="KW-0344">Guanine-nucleotide releasing factor</keyword>
<keyword evidence="11" id="KW-0547">Nucleotide-binding</keyword>
<comment type="caution">
    <text evidence="15">The sequence shown here is derived from an EMBL/GenBank/DDBJ whole genome shotgun (WGS) entry which is preliminary data.</text>
</comment>
<dbReference type="InterPro" id="IPR058865">
    <property type="entry name" value="GDPGP1_C"/>
</dbReference>
<reference evidence="15" key="1">
    <citation type="submission" date="2020-08" db="EMBL/GenBank/DDBJ databases">
        <title>Chromosome-level assembly of Southern catfish (Silurus meridionalis) provides insights into visual adaptation to the nocturnal and benthic lifestyles.</title>
        <authorList>
            <person name="Zhang Y."/>
            <person name="Wang D."/>
            <person name="Peng Z."/>
        </authorList>
    </citation>
    <scope>NUCLEOTIDE SEQUENCE</scope>
    <source>
        <strain evidence="15">SWU-2019-XX</strain>
        <tissue evidence="15">Muscle</tissue>
    </source>
</reference>
<evidence type="ECO:0000256" key="1">
    <source>
        <dbReference type="ARBA" id="ARBA00000063"/>
    </source>
</evidence>
<dbReference type="GO" id="GO:0005085">
    <property type="term" value="F:guanyl-nucleotide exchange factor activity"/>
    <property type="evidence" value="ECO:0007669"/>
    <property type="project" value="UniProtKB-KW"/>
</dbReference>
<keyword evidence="7" id="KW-0963">Cytoplasm</keyword>